<proteinExistence type="predicted"/>
<evidence type="ECO:0000313" key="2">
    <source>
        <dbReference type="Proteomes" id="UP001198983"/>
    </source>
</evidence>
<evidence type="ECO:0000313" key="1">
    <source>
        <dbReference type="EMBL" id="UEL48204.1"/>
    </source>
</evidence>
<organism evidence="1 2">
    <name type="scientific">Terrisporobacter hibernicus</name>
    <dbReference type="NCBI Taxonomy" id="2813371"/>
    <lineage>
        <taxon>Bacteria</taxon>
        <taxon>Bacillati</taxon>
        <taxon>Bacillota</taxon>
        <taxon>Clostridia</taxon>
        <taxon>Peptostreptococcales</taxon>
        <taxon>Peptostreptococcaceae</taxon>
        <taxon>Terrisporobacter</taxon>
    </lineage>
</organism>
<gene>
    <name evidence="1" type="ORF">JW646_01775</name>
</gene>
<protein>
    <submittedName>
        <fullName evidence="1">Uncharacterized protein</fullName>
    </submittedName>
</protein>
<dbReference type="RefSeq" id="WP_228416353.1">
    <property type="nucleotide sequence ID" value="NZ_CP081135.1"/>
</dbReference>
<sequence>MGILDFLKNRGDVVYTDERDRKVTLGDLAGTGYKYTILSDKFTQHAFNQGKHVGKKEGYQQASYEYEKKLLKQAEEFLKQTKIFESDKARYDKLIDDYERYINEMMKKISMSNEEKDYMNQIMIMEKKLKKLK</sequence>
<name>A0AAX2ZFX2_9FIRM</name>
<dbReference type="AlphaFoldDB" id="A0AAX2ZFX2"/>
<keyword evidence="2" id="KW-1185">Reference proteome</keyword>
<reference evidence="1 2" key="1">
    <citation type="journal article" date="2023" name="Int. J. Syst. Evol. Microbiol.">
        <title>Terrisporobacter hibernicus sp. nov., isolated from bovine faeces in Northern Ireland.</title>
        <authorList>
            <person name="Mitchell M."/>
            <person name="Nguyen S.V."/>
            <person name="Connor M."/>
            <person name="Fairley D.J."/>
            <person name="Donoghue O."/>
            <person name="Marshall H."/>
            <person name="Koolman L."/>
            <person name="McMullan G."/>
            <person name="Schaffer K.E."/>
            <person name="McGrath J.W."/>
            <person name="Fanning S."/>
        </authorList>
    </citation>
    <scope>NUCLEOTIDE SEQUENCE [LARGE SCALE GENOMIC DNA]</scope>
    <source>
        <strain evidence="1 2">MCA3</strain>
    </source>
</reference>
<dbReference type="EMBL" id="CP081135">
    <property type="protein sequence ID" value="UEL48204.1"/>
    <property type="molecule type" value="Genomic_DNA"/>
</dbReference>
<dbReference type="Proteomes" id="UP001198983">
    <property type="component" value="Chromosome"/>
</dbReference>
<dbReference type="KEGG" id="tem:JW646_01775"/>
<accession>A0AAX2ZFX2</accession>